<dbReference type="Gene3D" id="3.40.50.10470">
    <property type="entry name" value="Translation initiation factor eif-2b, domain 2"/>
    <property type="match status" value="1"/>
</dbReference>
<feature type="domain" description="Nudix hydrolase" evidence="3">
    <location>
        <begin position="15"/>
        <end position="154"/>
    </location>
</feature>
<dbReference type="GO" id="GO:0003743">
    <property type="term" value="F:translation initiation factor activity"/>
    <property type="evidence" value="ECO:0007669"/>
    <property type="project" value="UniProtKB-KW"/>
</dbReference>
<evidence type="ECO:0000313" key="5">
    <source>
        <dbReference type="Proteomes" id="UP000239649"/>
    </source>
</evidence>
<gene>
    <name evidence="4" type="ORF">C2E20_8644</name>
</gene>
<comment type="caution">
    <text evidence="4">The sequence shown here is derived from an EMBL/GenBank/DDBJ whole genome shotgun (WGS) entry which is preliminary data.</text>
</comment>
<dbReference type="PANTHER" id="PTHR43475">
    <property type="entry name" value="METHYLTHIORIBOSE-1-PHOSPHATE ISOMERASE"/>
    <property type="match status" value="1"/>
</dbReference>
<proteinExistence type="inferred from homology"/>
<dbReference type="InterPro" id="IPR015797">
    <property type="entry name" value="NUDIX_hydrolase-like_dom_sf"/>
</dbReference>
<accession>A0A2P6V0U3</accession>
<dbReference type="Proteomes" id="UP000239649">
    <property type="component" value="Unassembled WGS sequence"/>
</dbReference>
<name>A0A2P6V0U3_9CHLO</name>
<dbReference type="Gene3D" id="3.90.79.10">
    <property type="entry name" value="Nucleoside Triphosphate Pyrophosphohydrolase"/>
    <property type="match status" value="1"/>
</dbReference>
<sequence length="561" mass="56219">MAGEEGEAAVEPPVRRKHVTTAFVQRPGSGKVLLVLRSHKVGTYRGQWGAVSGGVEAGDASLAARAQEEVWEEAGIRPSQLRLERGGRPLLVDDGRRHFAVHPFLFSLTDPEADVTLNWENDAAQWVAPEQIRSMDTAPQLPETWGRLALTPGQEEALGELAADRSRGAAELAAAAVAALQGEAAALAAAGAHAALAAAGPAARPAAAGGHAGARAAGPAGFAAEPAVGPAAAAAAPADGGGAAFTALRNYGWHLAACRPSMAAVANSVAAVLAAAHEELHSRADAFEAPLSEVCGVVQAAAATELRRLRGAAAAVQRQVAGLLRDGTTVMTISLSSSVRDGVKEAAASGMKLRAIICEARPLCEGVALAEAWAAAGVECTLVTDAQAGIFVHQADLVMVGADAVTDQGVVNKAGTRLLALAAHAAGVPVYAAADSGKLSPGTLAALAARGGGFGGVSGGGGGAAGRAAAQVEEGQEEVAAAAARGDAVEGQDEMAGEEVTAAWGRPAPVGATVRNVYFEATPLSLLTGGLLTEGGPLGAEGVAAALRGRRRQYRAAFQLP</sequence>
<keyword evidence="5" id="KW-1185">Reference proteome</keyword>
<reference evidence="4 5" key="1">
    <citation type="journal article" date="2018" name="Plant J.">
        <title>Genome sequences of Chlorella sorokiniana UTEX 1602 and Micractinium conductrix SAG 241.80: implications to maltose excretion by a green alga.</title>
        <authorList>
            <person name="Arriola M.B."/>
            <person name="Velmurugan N."/>
            <person name="Zhang Y."/>
            <person name="Plunkett M.H."/>
            <person name="Hondzo H."/>
            <person name="Barney B.M."/>
        </authorList>
    </citation>
    <scope>NUCLEOTIDE SEQUENCE [LARGE SCALE GENOMIC DNA]</scope>
    <source>
        <strain evidence="4 5">SAG 241.80</strain>
    </source>
</reference>
<dbReference type="Pfam" id="PF01008">
    <property type="entry name" value="IF-2B"/>
    <property type="match status" value="1"/>
</dbReference>
<evidence type="ECO:0000313" key="4">
    <source>
        <dbReference type="EMBL" id="PSC67712.1"/>
    </source>
</evidence>
<dbReference type="GO" id="GO:0046523">
    <property type="term" value="F:S-methyl-5-thioribose-1-phosphate isomerase activity"/>
    <property type="evidence" value="ECO:0007669"/>
    <property type="project" value="TreeGrafter"/>
</dbReference>
<dbReference type="SUPFAM" id="SSF100950">
    <property type="entry name" value="NagB/RpiA/CoA transferase-like"/>
    <property type="match status" value="1"/>
</dbReference>
<evidence type="ECO:0000259" key="3">
    <source>
        <dbReference type="PROSITE" id="PS51462"/>
    </source>
</evidence>
<dbReference type="InterPro" id="IPR042529">
    <property type="entry name" value="IF_2B-like_C"/>
</dbReference>
<protein>
    <submittedName>
        <fullName evidence="4">Initiation factor 2B</fullName>
    </submittedName>
</protein>
<comment type="similarity">
    <text evidence="1 2">Belongs to the eIF-2B alpha/beta/delta subunits family.</text>
</comment>
<dbReference type="AlphaFoldDB" id="A0A2P6V0U3"/>
<dbReference type="Pfam" id="PF00293">
    <property type="entry name" value="NUDIX"/>
    <property type="match status" value="1"/>
</dbReference>
<dbReference type="PROSITE" id="PS51462">
    <property type="entry name" value="NUDIX"/>
    <property type="match status" value="1"/>
</dbReference>
<keyword evidence="4" id="KW-0396">Initiation factor</keyword>
<dbReference type="SUPFAM" id="SSF55811">
    <property type="entry name" value="Nudix"/>
    <property type="match status" value="1"/>
</dbReference>
<dbReference type="EMBL" id="LHPF02000050">
    <property type="protein sequence ID" value="PSC67712.1"/>
    <property type="molecule type" value="Genomic_DNA"/>
</dbReference>
<evidence type="ECO:0000256" key="2">
    <source>
        <dbReference type="RuleBase" id="RU003814"/>
    </source>
</evidence>
<evidence type="ECO:0000256" key="1">
    <source>
        <dbReference type="ARBA" id="ARBA00007251"/>
    </source>
</evidence>
<dbReference type="InterPro" id="IPR000649">
    <property type="entry name" value="IF-2B-related"/>
</dbReference>
<dbReference type="GO" id="GO:0019509">
    <property type="term" value="P:L-methionine salvage from methylthioadenosine"/>
    <property type="evidence" value="ECO:0007669"/>
    <property type="project" value="TreeGrafter"/>
</dbReference>
<dbReference type="OrthoDB" id="206213at2759"/>
<keyword evidence="4" id="KW-0648">Protein biosynthesis</keyword>
<dbReference type="STRING" id="554055.A0A2P6V0U3"/>
<dbReference type="InterPro" id="IPR000086">
    <property type="entry name" value="NUDIX_hydrolase_dom"/>
</dbReference>
<dbReference type="InterPro" id="IPR037171">
    <property type="entry name" value="NagB/RpiA_transferase-like"/>
</dbReference>
<dbReference type="PANTHER" id="PTHR43475:SF1">
    <property type="entry name" value="METHYLTHIORIBOSE-1-PHOSPHATE ISOMERASE"/>
    <property type="match status" value="1"/>
</dbReference>
<organism evidence="4 5">
    <name type="scientific">Micractinium conductrix</name>
    <dbReference type="NCBI Taxonomy" id="554055"/>
    <lineage>
        <taxon>Eukaryota</taxon>
        <taxon>Viridiplantae</taxon>
        <taxon>Chlorophyta</taxon>
        <taxon>core chlorophytes</taxon>
        <taxon>Trebouxiophyceae</taxon>
        <taxon>Chlorellales</taxon>
        <taxon>Chlorellaceae</taxon>
        <taxon>Chlorella clade</taxon>
        <taxon>Micractinium</taxon>
    </lineage>
</organism>